<evidence type="ECO:0000313" key="6">
    <source>
        <dbReference type="EMBL" id="KFH62998.1"/>
    </source>
</evidence>
<dbReference type="OrthoDB" id="5555675at2759"/>
<feature type="signal peptide" evidence="4">
    <location>
        <begin position="1"/>
        <end position="25"/>
    </location>
</feature>
<feature type="chain" id="PRO_5001815897" description="Carbohydrate-binding module family 96 domain-containing protein" evidence="4">
    <location>
        <begin position="26"/>
        <end position="195"/>
    </location>
</feature>
<dbReference type="GO" id="GO:0005576">
    <property type="term" value="C:extracellular region"/>
    <property type="evidence" value="ECO:0007669"/>
    <property type="project" value="UniProtKB-SubCell"/>
</dbReference>
<dbReference type="Proteomes" id="UP000243308">
    <property type="component" value="Unassembled WGS sequence"/>
</dbReference>
<name>A0A086TM21_9FUNG</name>
<keyword evidence="7" id="KW-1185">Reference proteome</keyword>
<dbReference type="Pfam" id="PF24517">
    <property type="entry name" value="CBM96"/>
    <property type="match status" value="1"/>
</dbReference>
<evidence type="ECO:0000259" key="5">
    <source>
        <dbReference type="Pfam" id="PF24517"/>
    </source>
</evidence>
<keyword evidence="3 4" id="KW-0732">Signal</keyword>
<evidence type="ECO:0000256" key="2">
    <source>
        <dbReference type="ARBA" id="ARBA00022525"/>
    </source>
</evidence>
<gene>
    <name evidence="6" type="ORF">MVEG_11036</name>
</gene>
<proteinExistence type="predicted"/>
<protein>
    <recommendedName>
        <fullName evidence="5">Carbohydrate-binding module family 96 domain-containing protein</fullName>
    </recommendedName>
</protein>
<reference evidence="6 7" key="1">
    <citation type="submission" date="2011-02" db="EMBL/GenBank/DDBJ databases">
        <title>The Genome Sequence of Mortierella verticillata NRRL 6337.</title>
        <authorList>
            <consortium name="The Broad Institute Genome Sequencing Platform"/>
            <person name="Russ C."/>
            <person name="Cuomo C."/>
            <person name="Burger G."/>
            <person name="Gray M.W."/>
            <person name="Holland P.W.H."/>
            <person name="King N."/>
            <person name="Lang F.B.F."/>
            <person name="Roger A.J."/>
            <person name="Ruiz-Trillo I."/>
            <person name="Young S.K."/>
            <person name="Zeng Q."/>
            <person name="Gargeya S."/>
            <person name="Alvarado L."/>
            <person name="Berlin A."/>
            <person name="Chapman S.B."/>
            <person name="Chen Z."/>
            <person name="Freedman E."/>
            <person name="Gellesch M."/>
            <person name="Goldberg J."/>
            <person name="Griggs A."/>
            <person name="Gujja S."/>
            <person name="Heilman E."/>
            <person name="Heiman D."/>
            <person name="Howarth C."/>
            <person name="Mehta T."/>
            <person name="Neiman D."/>
            <person name="Pearson M."/>
            <person name="Roberts A."/>
            <person name="Saif S."/>
            <person name="Shea T."/>
            <person name="Shenoy N."/>
            <person name="Sisk P."/>
            <person name="Stolte C."/>
            <person name="Sykes S."/>
            <person name="White J."/>
            <person name="Yandava C."/>
            <person name="Haas B."/>
            <person name="Nusbaum C."/>
            <person name="Birren B."/>
        </authorList>
    </citation>
    <scope>NUCLEOTIDE SEQUENCE [LARGE SCALE GENOMIC DNA]</scope>
    <source>
        <strain evidence="6 7">NRRL 6337</strain>
    </source>
</reference>
<dbReference type="AlphaFoldDB" id="A0A086TM21"/>
<organism evidence="6 7">
    <name type="scientific">Podila verticillata NRRL 6337</name>
    <dbReference type="NCBI Taxonomy" id="1069443"/>
    <lineage>
        <taxon>Eukaryota</taxon>
        <taxon>Fungi</taxon>
        <taxon>Fungi incertae sedis</taxon>
        <taxon>Mucoromycota</taxon>
        <taxon>Mortierellomycotina</taxon>
        <taxon>Mortierellomycetes</taxon>
        <taxon>Mortierellales</taxon>
        <taxon>Mortierellaceae</taxon>
        <taxon>Podila</taxon>
    </lineage>
</organism>
<keyword evidence="2" id="KW-0964">Secreted</keyword>
<evidence type="ECO:0000256" key="4">
    <source>
        <dbReference type="SAM" id="SignalP"/>
    </source>
</evidence>
<evidence type="ECO:0000256" key="3">
    <source>
        <dbReference type="ARBA" id="ARBA00022729"/>
    </source>
</evidence>
<sequence>MQGFVRSTLLSVFALLALVTVVCHAAETTTTAIKDATILQTGQTICTECTNSRCDMCPRGQEAKLTMNLGLKTYIRALVGFHLPVPASQVTSCTVDFPDFITPLRSETELEIATAASSTWDEGTVTGANAPESGSAIAQVKVAPGGRITGVDVTAACRAADANGLFSIYVRGSWEFVELPSKEAGKPATLHVVSS</sequence>
<dbReference type="EMBL" id="KN042429">
    <property type="protein sequence ID" value="KFH62998.1"/>
    <property type="molecule type" value="Genomic_DNA"/>
</dbReference>
<evidence type="ECO:0000256" key="1">
    <source>
        <dbReference type="ARBA" id="ARBA00004613"/>
    </source>
</evidence>
<dbReference type="InterPro" id="IPR055372">
    <property type="entry name" value="CBM96"/>
</dbReference>
<feature type="domain" description="Carbohydrate-binding module family 96" evidence="5">
    <location>
        <begin position="75"/>
        <end position="186"/>
    </location>
</feature>
<evidence type="ECO:0000313" key="7">
    <source>
        <dbReference type="Proteomes" id="UP000243308"/>
    </source>
</evidence>
<accession>A0A086TM21</accession>
<comment type="subcellular location">
    <subcellularLocation>
        <location evidence="1">Secreted</location>
    </subcellularLocation>
</comment>